<evidence type="ECO:0000313" key="3">
    <source>
        <dbReference type="Proteomes" id="UP000664940"/>
    </source>
</evidence>
<reference evidence="2 3" key="1">
    <citation type="journal article" date="2020" name="Nature">
        <title>Six reference-quality genomes reveal evolution of bat adaptations.</title>
        <authorList>
            <person name="Jebb D."/>
            <person name="Huang Z."/>
            <person name="Pippel M."/>
            <person name="Hughes G.M."/>
            <person name="Lavrichenko K."/>
            <person name="Devanna P."/>
            <person name="Winkler S."/>
            <person name="Jermiin L.S."/>
            <person name="Skirmuntt E.C."/>
            <person name="Katzourakis A."/>
            <person name="Burkitt-Gray L."/>
            <person name="Ray D.A."/>
            <person name="Sullivan K.A.M."/>
            <person name="Roscito J.G."/>
            <person name="Kirilenko B.M."/>
            <person name="Davalos L.M."/>
            <person name="Corthals A.P."/>
            <person name="Power M.L."/>
            <person name="Jones G."/>
            <person name="Ransome R.D."/>
            <person name="Dechmann D.K.N."/>
            <person name="Locatelli A.G."/>
            <person name="Puechmaille S.J."/>
            <person name="Fedrigo O."/>
            <person name="Jarvis E.D."/>
            <person name="Hiller M."/>
            <person name="Vernes S.C."/>
            <person name="Myers E.W."/>
            <person name="Teeling E.C."/>
        </authorList>
    </citation>
    <scope>NUCLEOTIDE SEQUENCE [LARGE SCALE GENOMIC DNA]</scope>
    <source>
        <strain evidence="2">Bat1K_MPI-CBG_1</strain>
    </source>
</reference>
<proteinExistence type="predicted"/>
<dbReference type="AlphaFoldDB" id="A0A833YTW6"/>
<accession>A0A833YTW6</accession>
<protein>
    <submittedName>
        <fullName evidence="2">Uncharacterized protein</fullName>
    </submittedName>
</protein>
<sequence length="125" mass="13248">MRLGFPGVLGWVSAVSRAARPPGRGPTRRGDAADRGGQGLAAAVPALLRGTREHISCSRRSPGNCPRDLGASERFKTCLRELERTLISESGDGDSFIGDRGQGVQALETSAVCSEKWADKTLRIG</sequence>
<evidence type="ECO:0000313" key="2">
    <source>
        <dbReference type="EMBL" id="KAF6081699.1"/>
    </source>
</evidence>
<organism evidence="2 3">
    <name type="scientific">Phyllostomus discolor</name>
    <name type="common">pale spear-nosed bat</name>
    <dbReference type="NCBI Taxonomy" id="89673"/>
    <lineage>
        <taxon>Eukaryota</taxon>
        <taxon>Metazoa</taxon>
        <taxon>Chordata</taxon>
        <taxon>Craniata</taxon>
        <taxon>Vertebrata</taxon>
        <taxon>Euteleostomi</taxon>
        <taxon>Mammalia</taxon>
        <taxon>Eutheria</taxon>
        <taxon>Laurasiatheria</taxon>
        <taxon>Chiroptera</taxon>
        <taxon>Yangochiroptera</taxon>
        <taxon>Phyllostomidae</taxon>
        <taxon>Phyllostominae</taxon>
        <taxon>Phyllostomus</taxon>
    </lineage>
</organism>
<name>A0A833YTW6_9CHIR</name>
<evidence type="ECO:0000256" key="1">
    <source>
        <dbReference type="SAM" id="MobiDB-lite"/>
    </source>
</evidence>
<comment type="caution">
    <text evidence="2">The sequence shown here is derived from an EMBL/GenBank/DDBJ whole genome shotgun (WGS) entry which is preliminary data.</text>
</comment>
<dbReference type="EMBL" id="JABVXQ010000013">
    <property type="protein sequence ID" value="KAF6081699.1"/>
    <property type="molecule type" value="Genomic_DNA"/>
</dbReference>
<gene>
    <name evidence="2" type="ORF">HJG60_008722</name>
</gene>
<feature type="region of interest" description="Disordered" evidence="1">
    <location>
        <begin position="18"/>
        <end position="38"/>
    </location>
</feature>
<dbReference type="Proteomes" id="UP000664940">
    <property type="component" value="Unassembled WGS sequence"/>
</dbReference>